<dbReference type="InterPro" id="IPR001711">
    <property type="entry name" value="PLipase_C_Pinositol-sp_Y"/>
</dbReference>
<dbReference type="InterPro" id="IPR001192">
    <property type="entry name" value="PI-PLC_fam"/>
</dbReference>
<dbReference type="InterPro" id="IPR000008">
    <property type="entry name" value="C2_dom"/>
</dbReference>
<keyword evidence="11" id="KW-0807">Transducer</keyword>
<dbReference type="PROSITE" id="PS50004">
    <property type="entry name" value="C2"/>
    <property type="match status" value="1"/>
</dbReference>
<dbReference type="InterPro" id="IPR035892">
    <property type="entry name" value="C2_domain_sf"/>
</dbReference>
<keyword evidence="8" id="KW-0106">Calcium</keyword>
<dbReference type="CDD" id="cd00275">
    <property type="entry name" value="C2_PLC_like"/>
    <property type="match status" value="1"/>
</dbReference>
<keyword evidence="12" id="KW-0539">Nucleus</keyword>
<dbReference type="InterPro" id="IPR000909">
    <property type="entry name" value="PLipase_C_PInositol-sp_X_dom"/>
</dbReference>
<evidence type="ECO:0000256" key="2">
    <source>
        <dbReference type="ARBA" id="ARBA00003992"/>
    </source>
</evidence>
<dbReference type="InterPro" id="IPR017946">
    <property type="entry name" value="PLC-like_Pdiesterase_TIM-brl"/>
</dbReference>
<evidence type="ECO:0000256" key="10">
    <source>
        <dbReference type="ARBA" id="ARBA00023098"/>
    </source>
</evidence>
<dbReference type="GO" id="GO:0060470">
    <property type="term" value="P:positive regulation of cytosolic calcium ion concentration involved in egg activation"/>
    <property type="evidence" value="ECO:0007669"/>
    <property type="project" value="UniProtKB-ARBA"/>
</dbReference>
<dbReference type="FunFam" id="2.60.40.150:FF:000147">
    <property type="entry name" value="Phosphoinositide phospholipase C"/>
    <property type="match status" value="1"/>
</dbReference>
<dbReference type="Pfam" id="PF00388">
    <property type="entry name" value="PI-PLC-X"/>
    <property type="match status" value="1"/>
</dbReference>
<dbReference type="Gene3D" id="1.10.238.10">
    <property type="entry name" value="EF-hand"/>
    <property type="match status" value="2"/>
</dbReference>
<proteinExistence type="predicted"/>
<dbReference type="PROSITE" id="PS50007">
    <property type="entry name" value="PIPLC_X_DOMAIN"/>
    <property type="match status" value="1"/>
</dbReference>
<dbReference type="Pfam" id="PF09279">
    <property type="entry name" value="EF-hand_like"/>
    <property type="match status" value="1"/>
</dbReference>
<dbReference type="SUPFAM" id="SSF49562">
    <property type="entry name" value="C2 domain (Calcium/lipid-binding domain, CaLB)"/>
    <property type="match status" value="1"/>
</dbReference>
<dbReference type="Proteomes" id="UP000472268">
    <property type="component" value="Chromosome 10"/>
</dbReference>
<evidence type="ECO:0000259" key="18">
    <source>
        <dbReference type="PROSITE" id="PS50222"/>
    </source>
</evidence>
<dbReference type="InterPro" id="IPR011992">
    <property type="entry name" value="EF-hand-dom_pair"/>
</dbReference>
<dbReference type="FunFam" id="3.20.20.190:FF:000027">
    <property type="entry name" value="Phosphoinositide phospholipase C"/>
    <property type="match status" value="1"/>
</dbReference>
<dbReference type="Ensembl" id="ENSSSUT00005010698.1">
    <property type="protein sequence ID" value="ENSSSUP00005009314.1"/>
    <property type="gene ID" value="ENSSSUG00005005927.1"/>
</dbReference>
<evidence type="ECO:0000256" key="3">
    <source>
        <dbReference type="ARBA" id="ARBA00004123"/>
    </source>
</evidence>
<keyword evidence="6" id="KW-0963">Cytoplasm</keyword>
<dbReference type="GO" id="GO:0005509">
    <property type="term" value="F:calcium ion binding"/>
    <property type="evidence" value="ECO:0007669"/>
    <property type="project" value="InterPro"/>
</dbReference>
<evidence type="ECO:0000256" key="8">
    <source>
        <dbReference type="ARBA" id="ARBA00022837"/>
    </source>
</evidence>
<evidence type="ECO:0000313" key="20">
    <source>
        <dbReference type="Proteomes" id="UP000472268"/>
    </source>
</evidence>
<name>A0A673TJX8_SURSU</name>
<organism evidence="19 20">
    <name type="scientific">Suricata suricatta</name>
    <name type="common">Meerkat</name>
    <dbReference type="NCBI Taxonomy" id="37032"/>
    <lineage>
        <taxon>Eukaryota</taxon>
        <taxon>Metazoa</taxon>
        <taxon>Chordata</taxon>
        <taxon>Craniata</taxon>
        <taxon>Vertebrata</taxon>
        <taxon>Euteleostomi</taxon>
        <taxon>Mammalia</taxon>
        <taxon>Eutheria</taxon>
        <taxon>Laurasiatheria</taxon>
        <taxon>Carnivora</taxon>
        <taxon>Feliformia</taxon>
        <taxon>Herpestidae</taxon>
        <taxon>Suricata</taxon>
    </lineage>
</organism>
<evidence type="ECO:0000256" key="4">
    <source>
        <dbReference type="ARBA" id="ARBA00004556"/>
    </source>
</evidence>
<reference evidence="19 20" key="1">
    <citation type="submission" date="2019-05" db="EMBL/GenBank/DDBJ databases">
        <title>A Chromosome-scale Meerkat (S. suricatta) Genome Assembly.</title>
        <authorList>
            <person name="Dudchenko O."/>
            <person name="Lieberman Aiden E."/>
            <person name="Tung J."/>
            <person name="Barreiro L.B."/>
            <person name="Clutton-Brock T.H."/>
        </authorList>
    </citation>
    <scope>NUCLEOTIDE SEQUENCE [LARGE SCALE GENOMIC DNA]</scope>
</reference>
<sequence>MENKWFLSMILDEFRSGKINLEKTHKLLEKLDIQCSYVHVKSIFKDNDRLKQGKITIEEFRSIYRIITHREEIVEIFNTYSGNRKLLFENNLVQFLIQEQYILDMNKTIAFEIIKKYEPIEEVKKAHQMSFEGFIRYMGSSECLIFKPDCGRVYQDMSHPLNDYFISSSHNTYLISDQLLGPSDLWGYVSALVKGCRCLEIDCWDGSQNEPIVYHGYTLTSKLLFKTVIQAIHKYAFLTSDYPVVLSLENHCSPSQQEVMADTLQSVFGDTLLSDILDDFPDKLPSPEALKYKILVKNKKIGTLKETHDRKGSNKHGQVEECEEIYQVDETEGSEALAGSENNPGRGTEIITAGLPLFTKRKVKVAMALSDLVIYTKAEKFRSFQHSRQYQQFNESSSIGETEARKLLKLRAHEFVLHTMRFITRIYPKATRTDSSNFNPQEFWNIGCQMVALNFQTPGLPMDLQNGKFLDNGGSGYILKPQFLRDNKTEFNPNKPPKQSDPVTLTIRLISGTQLPPSSHSSSNKADTLVVLELFGVPNDQTKQQTRVIKRNAFSPRWNETFTFIIQVPELALMRFVVESQNLIAGNEFLGQYTLPVLSMNKGYRRVPLYSKMGESLEPASLFVYVWLVLRCCALDLVPCNYTDIFMSVYEIDLQSNGIQSPYL</sequence>
<keyword evidence="9 15" id="KW-0442">Lipid degradation</keyword>
<keyword evidence="13" id="KW-0278">Fertilization</keyword>
<dbReference type="GO" id="GO:0004435">
    <property type="term" value="F:phosphatidylinositol-4,5-bisphosphate phospholipase C activity"/>
    <property type="evidence" value="ECO:0007669"/>
    <property type="project" value="UniProtKB-EC"/>
</dbReference>
<dbReference type="EC" id="3.1.4.11" evidence="15"/>
<dbReference type="OMA" id="DAWDNDE"/>
<comment type="cofactor">
    <cofactor evidence="1">
        <name>Ca(2+)</name>
        <dbReference type="ChEBI" id="CHEBI:29108"/>
    </cofactor>
</comment>
<dbReference type="Pfam" id="PF00387">
    <property type="entry name" value="PI-PLC-Y"/>
    <property type="match status" value="1"/>
</dbReference>
<dbReference type="SUPFAM" id="SSF47473">
    <property type="entry name" value="EF-hand"/>
    <property type="match status" value="1"/>
</dbReference>
<keyword evidence="5" id="KW-0217">Developmental protein</keyword>
<dbReference type="AlphaFoldDB" id="A0A673TJX8"/>
<dbReference type="InterPro" id="IPR002048">
    <property type="entry name" value="EF_hand_dom"/>
</dbReference>
<dbReference type="SUPFAM" id="SSF51695">
    <property type="entry name" value="PLC-like phosphodiesterases"/>
    <property type="match status" value="1"/>
</dbReference>
<keyword evidence="20" id="KW-1185">Reference proteome</keyword>
<dbReference type="GO" id="GO:0005634">
    <property type="term" value="C:nucleus"/>
    <property type="evidence" value="ECO:0007669"/>
    <property type="project" value="UniProtKB-SubCell"/>
</dbReference>
<dbReference type="GO" id="GO:0048471">
    <property type="term" value="C:perinuclear region of cytoplasm"/>
    <property type="evidence" value="ECO:0007669"/>
    <property type="project" value="UniProtKB-SubCell"/>
</dbReference>
<comment type="subcellular location">
    <subcellularLocation>
        <location evidence="4">Cytoplasm</location>
        <location evidence="4">Perinuclear region</location>
    </subcellularLocation>
    <subcellularLocation>
        <location evidence="3">Nucleus</location>
    </subcellularLocation>
</comment>
<accession>A0A673TJX8</accession>
<dbReference type="PROSITE" id="PS50222">
    <property type="entry name" value="EF_HAND_2"/>
    <property type="match status" value="1"/>
</dbReference>
<evidence type="ECO:0000259" key="17">
    <source>
        <dbReference type="PROSITE" id="PS50008"/>
    </source>
</evidence>
<evidence type="ECO:0000256" key="12">
    <source>
        <dbReference type="ARBA" id="ARBA00023242"/>
    </source>
</evidence>
<comment type="function">
    <text evidence="2">The production of the second messenger molecules diacylglycerol (DAG) and inositol 1,4,5-trisphosphate (IP3) is mediated by activated phosphatidylinositol-specific phospholipase C enzymes. In vitro, hydrolyzes PtdIns(4,5)P2 in a Ca(2+)-dependent manner. Triggers intracellular Ca(2+) oscillations in oocytes solely during M phase and is involved in inducing oocyte activation and initiating embryonic development up to the blastocyst stage. Is therefore a strong candidate for the egg-activating soluble sperm factor that is transferred from the sperm into the egg cytoplasm following gamete membrane fusion. May exert an inhibitory effect on phospholipase-C-coupled processes that depend on calcium ions and protein kinase C, including CFTR trafficking and function.</text>
</comment>
<dbReference type="Pfam" id="PF00168">
    <property type="entry name" value="C2"/>
    <property type="match status" value="1"/>
</dbReference>
<protein>
    <recommendedName>
        <fullName evidence="15">Phosphoinositide phospholipase C</fullName>
        <ecNumber evidence="15">3.1.4.11</ecNumber>
    </recommendedName>
</protein>
<dbReference type="PANTHER" id="PTHR10336:SF29">
    <property type="entry name" value="1-PHOSPHATIDYLINOSITOL 4,5-BISPHOSPHATE PHOSPHODIESTERASE ZETA-1"/>
    <property type="match status" value="1"/>
</dbReference>
<reference evidence="19" key="3">
    <citation type="submission" date="2025-09" db="UniProtKB">
        <authorList>
            <consortium name="Ensembl"/>
        </authorList>
    </citation>
    <scope>IDENTIFICATION</scope>
</reference>
<evidence type="ECO:0000256" key="11">
    <source>
        <dbReference type="ARBA" id="ARBA00023224"/>
    </source>
</evidence>
<keyword evidence="7 15" id="KW-0378">Hydrolase</keyword>
<evidence type="ECO:0000259" key="16">
    <source>
        <dbReference type="PROSITE" id="PS50004"/>
    </source>
</evidence>
<evidence type="ECO:0000256" key="1">
    <source>
        <dbReference type="ARBA" id="ARBA00001913"/>
    </source>
</evidence>
<dbReference type="SMART" id="SM00149">
    <property type="entry name" value="PLCYc"/>
    <property type="match status" value="1"/>
</dbReference>
<dbReference type="GO" id="GO:0035556">
    <property type="term" value="P:intracellular signal transduction"/>
    <property type="evidence" value="ECO:0007669"/>
    <property type="project" value="InterPro"/>
</dbReference>
<evidence type="ECO:0000256" key="6">
    <source>
        <dbReference type="ARBA" id="ARBA00022490"/>
    </source>
</evidence>
<evidence type="ECO:0000256" key="14">
    <source>
        <dbReference type="ARBA" id="ARBA00023674"/>
    </source>
</evidence>
<feature type="domain" description="PI-PLC Y-box" evidence="17">
    <location>
        <begin position="369"/>
        <end position="485"/>
    </location>
</feature>
<dbReference type="PROSITE" id="PS50008">
    <property type="entry name" value="PIPLC_Y_DOMAIN"/>
    <property type="match status" value="1"/>
</dbReference>
<dbReference type="FunFam" id="1.10.238.10:FF:000005">
    <property type="entry name" value="Phosphoinositide phospholipase C"/>
    <property type="match status" value="1"/>
</dbReference>
<dbReference type="SMART" id="SM00148">
    <property type="entry name" value="PLCXc"/>
    <property type="match status" value="1"/>
</dbReference>
<comment type="catalytic activity">
    <reaction evidence="14">
        <text>a 1,2-diacyl-sn-glycero-3-phospho-(1D-myo-inositol-4,5-bisphosphate) + H2O = 1D-myo-inositol 1,4,5-trisphosphate + a 1,2-diacyl-sn-glycerol + H(+)</text>
        <dbReference type="Rhea" id="RHEA:33179"/>
        <dbReference type="ChEBI" id="CHEBI:15377"/>
        <dbReference type="ChEBI" id="CHEBI:15378"/>
        <dbReference type="ChEBI" id="CHEBI:17815"/>
        <dbReference type="ChEBI" id="CHEBI:58456"/>
        <dbReference type="ChEBI" id="CHEBI:203600"/>
        <dbReference type="EC" id="3.1.4.11"/>
    </reaction>
    <physiologicalReaction direction="left-to-right" evidence="14">
        <dbReference type="Rhea" id="RHEA:33180"/>
    </physiologicalReaction>
</comment>
<dbReference type="PRINTS" id="PR00390">
    <property type="entry name" value="PHPHLIPASEC"/>
</dbReference>
<evidence type="ECO:0000256" key="13">
    <source>
        <dbReference type="ARBA" id="ARBA00023279"/>
    </source>
</evidence>
<evidence type="ECO:0000313" key="19">
    <source>
        <dbReference type="Ensembl" id="ENSSSUP00005009314.1"/>
    </source>
</evidence>
<dbReference type="Gene3D" id="3.20.20.190">
    <property type="entry name" value="Phosphatidylinositol (PI) phosphodiesterase"/>
    <property type="match status" value="1"/>
</dbReference>
<evidence type="ECO:0000256" key="15">
    <source>
        <dbReference type="RuleBase" id="RU361133"/>
    </source>
</evidence>
<dbReference type="InterPro" id="IPR015359">
    <property type="entry name" value="PLC_EF-hand-like"/>
</dbReference>
<evidence type="ECO:0000256" key="5">
    <source>
        <dbReference type="ARBA" id="ARBA00022473"/>
    </source>
</evidence>
<feature type="domain" description="EF-hand" evidence="18">
    <location>
        <begin position="35"/>
        <end position="70"/>
    </location>
</feature>
<keyword evidence="10 15" id="KW-0443">Lipid metabolism</keyword>
<dbReference type="GO" id="GO:0016042">
    <property type="term" value="P:lipid catabolic process"/>
    <property type="evidence" value="ECO:0007669"/>
    <property type="project" value="UniProtKB-KW"/>
</dbReference>
<feature type="domain" description="C2" evidence="16">
    <location>
        <begin position="485"/>
        <end position="611"/>
    </location>
</feature>
<gene>
    <name evidence="19" type="primary">PLCZ1</name>
</gene>
<dbReference type="PANTHER" id="PTHR10336">
    <property type="entry name" value="PHOSPHOINOSITIDE-SPECIFIC PHOSPHOLIPASE C FAMILY PROTEIN"/>
    <property type="match status" value="1"/>
</dbReference>
<evidence type="ECO:0000256" key="7">
    <source>
        <dbReference type="ARBA" id="ARBA00022801"/>
    </source>
</evidence>
<dbReference type="SMART" id="SM00239">
    <property type="entry name" value="C2"/>
    <property type="match status" value="1"/>
</dbReference>
<evidence type="ECO:0000256" key="9">
    <source>
        <dbReference type="ARBA" id="ARBA00022963"/>
    </source>
</evidence>
<dbReference type="Gene3D" id="2.60.40.150">
    <property type="entry name" value="C2 domain"/>
    <property type="match status" value="1"/>
</dbReference>
<reference evidence="19" key="2">
    <citation type="submission" date="2025-08" db="UniProtKB">
        <authorList>
            <consortium name="Ensembl"/>
        </authorList>
    </citation>
    <scope>IDENTIFICATION</scope>
</reference>